<evidence type="ECO:0000256" key="1">
    <source>
        <dbReference type="SAM" id="Phobius"/>
    </source>
</evidence>
<keyword evidence="1" id="KW-1133">Transmembrane helix</keyword>
<reference evidence="3 4" key="3">
    <citation type="submission" date="2020-02" db="EMBL/GenBank/DDBJ databases">
        <title>Newly sequenced genome of strain CSTR1 showed variability in Candidatus Kuenenia stuttgartiensis genomes.</title>
        <authorList>
            <person name="Ding C."/>
            <person name="Adrian L."/>
        </authorList>
    </citation>
    <scope>NUCLEOTIDE SEQUENCE [LARGE SCALE GENOMIC DNA]</scope>
    <source>
        <strain evidence="3 4">CSTR1</strain>
    </source>
</reference>
<gene>
    <name evidence="3" type="ORF">KsCSTR_11830</name>
    <name evidence="2" type="ORF">kustd1339</name>
</gene>
<protein>
    <submittedName>
        <fullName evidence="2">Uncharacterized protein</fullName>
    </submittedName>
</protein>
<reference evidence="2" key="2">
    <citation type="submission" date="2006-01" db="EMBL/GenBank/DDBJ databases">
        <authorList>
            <person name="Genoscope"/>
        </authorList>
    </citation>
    <scope>NUCLEOTIDE SEQUENCE</scope>
</reference>
<dbReference type="EMBL" id="CT573072">
    <property type="protein sequence ID" value="CAJ72084.1"/>
    <property type="molecule type" value="Genomic_DNA"/>
</dbReference>
<dbReference type="AlphaFoldDB" id="Q1PYC6"/>
<dbReference type="EMBL" id="CP049055">
    <property type="protein sequence ID" value="QII10562.1"/>
    <property type="molecule type" value="Genomic_DNA"/>
</dbReference>
<sequence>MYMMITTTSSCRTLKLLFLIISSFFLTPIVIYVLIAFSVTSAMFFFNKMLKFVNERFLSFKICKKCWDTF</sequence>
<evidence type="ECO:0000313" key="2">
    <source>
        <dbReference type="EMBL" id="CAJ72084.1"/>
    </source>
</evidence>
<reference evidence="2" key="1">
    <citation type="journal article" date="2006" name="Nature">
        <title>Deciphering the evolution and metabolism of an anammox bacterium from a community genome.</title>
        <authorList>
            <person name="Strous M."/>
            <person name="Pelletier E."/>
            <person name="Mangenot S."/>
            <person name="Rattei T."/>
            <person name="Lehner A."/>
            <person name="Taylor M.W."/>
            <person name="Horn M."/>
            <person name="Daims H."/>
            <person name="Bartol-Mavel D."/>
            <person name="Wincker P."/>
            <person name="Barbe V."/>
            <person name="Fonknechten N."/>
            <person name="Vallenet D."/>
            <person name="Segurens B."/>
            <person name="Schenowitz-Truong C."/>
            <person name="Medigue C."/>
            <person name="Collingro A."/>
            <person name="Snel B."/>
            <person name="Dutilh B.E."/>
            <person name="OpDenCamp H.J.M."/>
            <person name="vanDerDrift C."/>
            <person name="Cirpus I."/>
            <person name="vanDePas-Schoonen K.T."/>
            <person name="Harhangi H.R."/>
            <person name="vanNiftrik L."/>
            <person name="Schmid M."/>
            <person name="Keltjens J."/>
            <person name="vanDeVossenberg J."/>
            <person name="Kartal B."/>
            <person name="Meier H."/>
            <person name="Frishman D."/>
            <person name="Huynen M.A."/>
            <person name="Mewes H."/>
            <person name="Weissenbach J."/>
            <person name="Jetten M.S.M."/>
            <person name="Wagner M."/>
            <person name="LePaslier D."/>
        </authorList>
    </citation>
    <scope>NUCLEOTIDE SEQUENCE</scope>
</reference>
<proteinExistence type="predicted"/>
<keyword evidence="1" id="KW-0472">Membrane</keyword>
<feature type="transmembrane region" description="Helical" evidence="1">
    <location>
        <begin position="16"/>
        <end position="46"/>
    </location>
</feature>
<evidence type="ECO:0000313" key="4">
    <source>
        <dbReference type="Proteomes" id="UP000501926"/>
    </source>
</evidence>
<evidence type="ECO:0000313" key="3">
    <source>
        <dbReference type="EMBL" id="QII10562.1"/>
    </source>
</evidence>
<keyword evidence="1" id="KW-0812">Transmembrane</keyword>
<organism evidence="2">
    <name type="scientific">Kuenenia stuttgartiensis</name>
    <dbReference type="NCBI Taxonomy" id="174633"/>
    <lineage>
        <taxon>Bacteria</taxon>
        <taxon>Pseudomonadati</taxon>
        <taxon>Planctomycetota</taxon>
        <taxon>Candidatus Brocadiia</taxon>
        <taxon>Candidatus Brocadiales</taxon>
        <taxon>Candidatus Brocadiaceae</taxon>
        <taxon>Candidatus Kuenenia</taxon>
    </lineage>
</organism>
<dbReference type="Proteomes" id="UP000501926">
    <property type="component" value="Chromosome"/>
</dbReference>
<name>Q1PYC6_KUEST</name>
<accession>Q1PYC6</accession>